<dbReference type="EMBL" id="LWDD02000368">
    <property type="protein sequence ID" value="KAE8261409.1"/>
    <property type="molecule type" value="Genomic_DNA"/>
</dbReference>
<comment type="caution">
    <text evidence="2">The sequence shown here is derived from an EMBL/GenBank/DDBJ whole genome shotgun (WGS) entry which is preliminary data.</text>
</comment>
<evidence type="ECO:0000313" key="3">
    <source>
        <dbReference type="Proteomes" id="UP000077671"/>
    </source>
</evidence>
<evidence type="ECO:0000256" key="1">
    <source>
        <dbReference type="SAM" id="MobiDB-lite"/>
    </source>
</evidence>
<organism evidence="2 3">
    <name type="scientific">Tilletia caries</name>
    <name type="common">wheat bunt fungus</name>
    <dbReference type="NCBI Taxonomy" id="13290"/>
    <lineage>
        <taxon>Eukaryota</taxon>
        <taxon>Fungi</taxon>
        <taxon>Dikarya</taxon>
        <taxon>Basidiomycota</taxon>
        <taxon>Ustilaginomycotina</taxon>
        <taxon>Exobasidiomycetes</taxon>
        <taxon>Tilletiales</taxon>
        <taxon>Tilletiaceae</taxon>
        <taxon>Tilletia</taxon>
    </lineage>
</organism>
<sequence>MDVTPHPPAQSAVARVWNTSELAIEILSYLVREQIDLVTFSTVSKYCRGLALPLLVRYLDVPLTKTPFFVEFFKANPGTVDGIKCMRLRDDSYERPRQPFDLDEVTEQELQNDHWWLQVNLLLELLETNRTKERMPAMDLSVGISNIFKLENAVDRHRKFAERIVALRVVANLPEEPRMDGDPVPWQQFVDRCGSLWRRLGRTVAKICQTSGEQPPALRLFQIEDSLDFQVGHWYIDRIAWDSIREALPATLEDLIIRLGQDEEVEARACTLLQGDWPQLRSFRLGATETGLMDWGRFQAGIDHFLSRHPLLEDVQISAPAGFTPTSLPHTFPNMSVCAIDKTGTAHMGSFLARHIDTLTHLAVQCPELEPDMAVLLPISTTLPKLEYLSASQHISAGFVGRGAKVQHYKIEEVGQPDDLKLNEWLIGREAEKSVRSLDIEFSRVTQDLLDQVLRDLGRILPADAFSNLTELAMCIYGDDGHYVSTDMLQRSLVRALFTGLKNHKSIRAVRMLSPVIETLPPNTVIDLDDGVTIPPQLEYLCWESDSYSQDPQYFRLFAFDRTDHPLLDSSGGRERRQSVRLDVLPASFQSRIDERGVWTQWRNGRPDNTGLFDHPHDSPRLLQ</sequence>
<reference evidence="2" key="2">
    <citation type="journal article" date="2019" name="IMA Fungus">
        <title>Genome sequencing and comparison of five Tilletia species to identify candidate genes for the detection of regulated species infecting wheat.</title>
        <authorList>
            <person name="Nguyen H.D.T."/>
            <person name="Sultana T."/>
            <person name="Kesanakurti P."/>
            <person name="Hambleton S."/>
        </authorList>
    </citation>
    <scope>NUCLEOTIDE SEQUENCE</scope>
    <source>
        <strain evidence="2">DAOMC 238032</strain>
    </source>
</reference>
<feature type="compositionally biased region" description="Basic and acidic residues" evidence="1">
    <location>
        <begin position="614"/>
        <end position="624"/>
    </location>
</feature>
<evidence type="ECO:0000313" key="2">
    <source>
        <dbReference type="EMBL" id="KAE8261409.1"/>
    </source>
</evidence>
<dbReference type="AlphaFoldDB" id="A0A177UN93"/>
<proteinExistence type="predicted"/>
<name>A0A177UN93_9BASI</name>
<protein>
    <submittedName>
        <fullName evidence="2">Uncharacterized protein</fullName>
    </submittedName>
</protein>
<reference evidence="2" key="1">
    <citation type="submission" date="2016-04" db="EMBL/GenBank/DDBJ databases">
        <authorList>
            <person name="Nguyen H.D."/>
            <person name="Kesanakurti P."/>
            <person name="Cullis J."/>
            <person name="Levesque C.A."/>
            <person name="Hambleton S."/>
        </authorList>
    </citation>
    <scope>NUCLEOTIDE SEQUENCE</scope>
    <source>
        <strain evidence="2">DAOMC 238032</strain>
    </source>
</reference>
<feature type="region of interest" description="Disordered" evidence="1">
    <location>
        <begin position="605"/>
        <end position="624"/>
    </location>
</feature>
<accession>A0A177UN93</accession>
<gene>
    <name evidence="2" type="ORF">A4X03_0g3279</name>
</gene>
<dbReference type="Proteomes" id="UP000077671">
    <property type="component" value="Unassembled WGS sequence"/>
</dbReference>